<evidence type="ECO:0000313" key="3">
    <source>
        <dbReference type="Proteomes" id="UP000070326"/>
    </source>
</evidence>
<proteinExistence type="predicted"/>
<dbReference type="EMBL" id="LSQZ01000064">
    <property type="protein sequence ID" value="KXI11792.1"/>
    <property type="molecule type" value="Genomic_DNA"/>
</dbReference>
<dbReference type="RefSeq" id="WP_061101873.1">
    <property type="nucleotide sequence ID" value="NZ_JADMXM010000001.1"/>
</dbReference>
<accession>A0A135YQV0</accession>
<gene>
    <name evidence="2" type="ORF">HMPREF3195_01285</name>
</gene>
<reference evidence="2 3" key="1">
    <citation type="submission" date="2016-02" db="EMBL/GenBank/DDBJ databases">
        <authorList>
            <person name="Wen L."/>
            <person name="He K."/>
            <person name="Yang H."/>
        </authorList>
    </citation>
    <scope>NUCLEOTIDE SEQUENCE [LARGE SCALE GENOMIC DNA]</scope>
    <source>
        <strain evidence="2 3">MJR8628A</strain>
    </source>
</reference>
<protein>
    <submittedName>
        <fullName evidence="2">Uncharacterized protein</fullName>
    </submittedName>
</protein>
<feature type="transmembrane region" description="Helical" evidence="1">
    <location>
        <begin position="119"/>
        <end position="143"/>
    </location>
</feature>
<name>A0A135YQV0_9FIRM</name>
<dbReference type="STRING" id="1261.HMPREF3195_01285"/>
<evidence type="ECO:0000256" key="1">
    <source>
        <dbReference type="SAM" id="Phobius"/>
    </source>
</evidence>
<feature type="transmembrane region" description="Helical" evidence="1">
    <location>
        <begin position="79"/>
        <end position="99"/>
    </location>
</feature>
<feature type="transmembrane region" description="Helical" evidence="1">
    <location>
        <begin position="29"/>
        <end position="46"/>
    </location>
</feature>
<dbReference type="PATRIC" id="fig|1261.5.peg.1288"/>
<dbReference type="AlphaFoldDB" id="A0A135YQV0"/>
<evidence type="ECO:0000313" key="2">
    <source>
        <dbReference type="EMBL" id="KXI11792.1"/>
    </source>
</evidence>
<keyword evidence="1" id="KW-0812">Transmembrane</keyword>
<dbReference type="Proteomes" id="UP000070326">
    <property type="component" value="Unassembled WGS sequence"/>
</dbReference>
<keyword evidence="1" id="KW-1133">Transmembrane helix</keyword>
<comment type="caution">
    <text evidence="2">The sequence shown here is derived from an EMBL/GenBank/DDBJ whole genome shotgun (WGS) entry which is preliminary data.</text>
</comment>
<sequence length="210" mass="24140">MVAIFSSIYTIYRLGQVAEDQGIDFDFKILIGIFFMQILVLTYIYLQNPSDSYKAYLLGPIFLISWVDSRWRYIYDIDLCFLLIVQLVVGISFGTVNLIEYFIKYGTDYVLYYGREWINLVLGSCPENLISSLIIFALTLSLSKIKGAMGGADPYLYFIITLHMGYYATTVVFFLSYMLAASYLVINYFIYGELEERVGLGPFICMAFIL</sequence>
<feature type="transmembrane region" description="Helical" evidence="1">
    <location>
        <begin position="155"/>
        <end position="179"/>
    </location>
</feature>
<organism evidence="2 3">
    <name type="scientific">Peptostreptococcus anaerobius</name>
    <dbReference type="NCBI Taxonomy" id="1261"/>
    <lineage>
        <taxon>Bacteria</taxon>
        <taxon>Bacillati</taxon>
        <taxon>Bacillota</taxon>
        <taxon>Clostridia</taxon>
        <taxon>Peptostreptococcales</taxon>
        <taxon>Peptostreptococcaceae</taxon>
        <taxon>Peptostreptococcus</taxon>
    </lineage>
</organism>
<keyword evidence="1" id="KW-0472">Membrane</keyword>